<evidence type="ECO:0000313" key="1">
    <source>
        <dbReference type="EMBL" id="ORE11533.1"/>
    </source>
</evidence>
<dbReference type="AlphaFoldDB" id="A0A1X0RHI9"/>
<dbReference type="VEuPathDB" id="FungiDB:BCV72DRAFT_94147"/>
<name>A0A1X0RHI9_RHIZD</name>
<proteinExistence type="predicted"/>
<sequence>MKKKHLLFLFFSNQTCQAKIHWITPIALTKSANLKRTGESSGSINSSSPWVVFLIQPRCPRVVSKKLSMEFVRLDPFSKKGTWSFEKAYRKSSKILEKNYKRPICVLRFCKIRISAS</sequence>
<organism evidence="1">
    <name type="scientific">Rhizopus microsporus var. microsporus</name>
    <dbReference type="NCBI Taxonomy" id="86635"/>
    <lineage>
        <taxon>Eukaryota</taxon>
        <taxon>Fungi</taxon>
        <taxon>Fungi incertae sedis</taxon>
        <taxon>Mucoromycota</taxon>
        <taxon>Mucoromycotina</taxon>
        <taxon>Mucoromycetes</taxon>
        <taxon>Mucorales</taxon>
        <taxon>Mucorineae</taxon>
        <taxon>Rhizopodaceae</taxon>
        <taxon>Rhizopus</taxon>
    </lineage>
</organism>
<gene>
    <name evidence="1" type="ORF">BCV72DRAFT_94147</name>
</gene>
<reference evidence="1" key="1">
    <citation type="journal article" date="2016" name="Proc. Natl. Acad. Sci. U.S.A.">
        <title>Lipid metabolic changes in an early divergent fungus govern the establishment of a mutualistic symbiosis with endobacteria.</title>
        <authorList>
            <person name="Lastovetsky O.A."/>
            <person name="Gaspar M.L."/>
            <person name="Mondo S.J."/>
            <person name="LaButti K.M."/>
            <person name="Sandor L."/>
            <person name="Grigoriev I.V."/>
            <person name="Henry S.A."/>
            <person name="Pawlowska T.E."/>
        </authorList>
    </citation>
    <scope>NUCLEOTIDE SEQUENCE [LARGE SCALE GENOMIC DNA]</scope>
    <source>
        <strain evidence="1">ATCC 52814</strain>
    </source>
</reference>
<protein>
    <submittedName>
        <fullName evidence="1">Uncharacterized protein</fullName>
    </submittedName>
</protein>
<dbReference type="EMBL" id="KV921856">
    <property type="protein sequence ID" value="ORE11533.1"/>
    <property type="molecule type" value="Genomic_DNA"/>
</dbReference>
<accession>A0A1X0RHI9</accession>
<dbReference type="Proteomes" id="UP000242414">
    <property type="component" value="Unassembled WGS sequence"/>
</dbReference>